<organism evidence="2 3">
    <name type="scientific">Enterobacter lignolyticus (strain SCF1)</name>
    <dbReference type="NCBI Taxonomy" id="701347"/>
    <lineage>
        <taxon>Bacteria</taxon>
        <taxon>Pseudomonadati</taxon>
        <taxon>Pseudomonadota</taxon>
        <taxon>Gammaproteobacteria</taxon>
        <taxon>Enterobacterales</taxon>
        <taxon>Enterobacteriaceae</taxon>
        <taxon>Pluralibacter</taxon>
    </lineage>
</organism>
<evidence type="ECO:0000313" key="2">
    <source>
        <dbReference type="EMBL" id="ADO47920.1"/>
    </source>
</evidence>
<feature type="transmembrane region" description="Helical" evidence="1">
    <location>
        <begin position="211"/>
        <end position="228"/>
    </location>
</feature>
<accession>E3G106</accession>
<feature type="transmembrane region" description="Helical" evidence="1">
    <location>
        <begin position="348"/>
        <end position="364"/>
    </location>
</feature>
<evidence type="ECO:0008006" key="4">
    <source>
        <dbReference type="Google" id="ProtNLM"/>
    </source>
</evidence>
<feature type="transmembrane region" description="Helical" evidence="1">
    <location>
        <begin position="323"/>
        <end position="341"/>
    </location>
</feature>
<reference evidence="3" key="1">
    <citation type="submission" date="2010-10" db="EMBL/GenBank/DDBJ databases">
        <title>Complete sequence of Enterobacter cloacae SCF1.</title>
        <authorList>
            <consortium name="US DOE Joint Genome Institute"/>
            <person name="Lucas S."/>
            <person name="Copeland A."/>
            <person name="Lapidus A."/>
            <person name="Cheng J.-F."/>
            <person name="Bruce D."/>
            <person name="Goodwin L."/>
            <person name="Pitluck S."/>
            <person name="Davenport K."/>
            <person name="Detter J.C."/>
            <person name="Han C."/>
            <person name="Tapia R."/>
            <person name="Land M."/>
            <person name="Hauser L."/>
            <person name="Chang Y.-J."/>
            <person name="Jeffries C."/>
            <person name="Kyrpides N."/>
            <person name="Ivanova N."/>
            <person name="Mikhailova N."/>
            <person name="DeAngelis K."/>
            <person name="Arkin A.P."/>
            <person name="Chivian D."/>
            <person name="Edwards B."/>
            <person name="Woo H."/>
            <person name="Hazen T.C."/>
            <person name="Woyke T."/>
        </authorList>
    </citation>
    <scope>NUCLEOTIDE SEQUENCE [LARGE SCALE GENOMIC DNA]</scope>
    <source>
        <strain evidence="3">SCF1</strain>
    </source>
</reference>
<dbReference type="HOGENOM" id="CLU_590171_0_0_6"/>
<dbReference type="KEGG" id="esc:Entcl_1660"/>
<dbReference type="AlphaFoldDB" id="E3G106"/>
<keyword evidence="3" id="KW-1185">Reference proteome</keyword>
<reference evidence="2 3" key="2">
    <citation type="journal article" date="2011" name="Stand. Genomic Sci.">
        <title>Complete genome sequence of 'Enterobacter lignolyticus' SCF1.</title>
        <authorList>
            <person name="Deangelis K.M."/>
            <person name="D'Haeseleer P."/>
            <person name="Chivian D."/>
            <person name="Fortney J.L."/>
            <person name="Khudyakov J."/>
            <person name="Simmons B."/>
            <person name="Woo H."/>
            <person name="Arkin A.P."/>
            <person name="Davenport K.W."/>
            <person name="Goodwin L."/>
            <person name="Chen A."/>
            <person name="Ivanova N."/>
            <person name="Kyrpides N.C."/>
            <person name="Mavromatis K."/>
            <person name="Woyke T."/>
            <person name="Hazen T.C."/>
        </authorList>
    </citation>
    <scope>NUCLEOTIDE SEQUENCE [LARGE SCALE GENOMIC DNA]</scope>
    <source>
        <strain evidence="2 3">SCF1</strain>
    </source>
</reference>
<dbReference type="RefSeq" id="WP_013365664.1">
    <property type="nucleotide sequence ID" value="NC_014618.1"/>
</dbReference>
<dbReference type="STRING" id="701347.Entcl_1660"/>
<keyword evidence="1" id="KW-0812">Transmembrane</keyword>
<gene>
    <name evidence="2" type="ordered locus">Entcl_1660</name>
</gene>
<feature type="transmembrane region" description="Helical" evidence="1">
    <location>
        <begin position="184"/>
        <end position="199"/>
    </location>
</feature>
<sequence length="463" mass="53533">MMPVNKIAIIIAFGIIANIGLFMNAGYFSHDEIGWGIRAISANNLMEIKYFHLLDYNKFHYRPLNFNIWLASSYYLYEVPQLFHFFLLLCGLVNAILFYFIIKYFAYENVAFLSAMISTVMPSIVFVNGWIGTIADIFWFMCCSLSFFLFLASNASRNNSKYLFFISASIFFIVSLMFKETAVIYPAVIFLSLAYNFLLNSDKRYILDRWGVNFFLVCSLVVITYLVLRFEYLFPKQGGYGTSLSNFPGRALEYFIFPFLLDNIEIHGLFEQYDRTQLIISAALHVFFIVLLCRGSFLKYLFYIALYYVGAIPVLILDMSLPHYIYTSGFVLAFGIAVLYYRNGIDRLLSVVFFSLLFTHSVYLQKNYVDSGSYQNNFVNTLYSVISSTKNEHCQYLIEPAFGSKVWIAIRAISFRKTIDDLTLPKDIIFNKNVLNTMDHKRVCNLFLDVDGRVKLTGVSDEK</sequence>
<name>E3G106_ENTLS</name>
<feature type="transmembrane region" description="Helical" evidence="1">
    <location>
        <begin position="162"/>
        <end position="178"/>
    </location>
</feature>
<feature type="transmembrane region" description="Helical" evidence="1">
    <location>
        <begin position="300"/>
        <end position="317"/>
    </location>
</feature>
<feature type="transmembrane region" description="Helical" evidence="1">
    <location>
        <begin position="109"/>
        <end position="131"/>
    </location>
</feature>
<feature type="transmembrane region" description="Helical" evidence="1">
    <location>
        <begin position="276"/>
        <end position="293"/>
    </location>
</feature>
<evidence type="ECO:0000313" key="3">
    <source>
        <dbReference type="Proteomes" id="UP000006872"/>
    </source>
</evidence>
<keyword evidence="1" id="KW-1133">Transmembrane helix</keyword>
<feature type="transmembrane region" description="Helical" evidence="1">
    <location>
        <begin position="82"/>
        <end position="102"/>
    </location>
</feature>
<dbReference type="EMBL" id="CP002272">
    <property type="protein sequence ID" value="ADO47920.1"/>
    <property type="molecule type" value="Genomic_DNA"/>
</dbReference>
<dbReference type="Proteomes" id="UP000006872">
    <property type="component" value="Chromosome"/>
</dbReference>
<proteinExistence type="predicted"/>
<dbReference type="eggNOG" id="ENOG5033R4T">
    <property type="taxonomic scope" value="Bacteria"/>
</dbReference>
<keyword evidence="1" id="KW-0472">Membrane</keyword>
<protein>
    <recommendedName>
        <fullName evidence="4">Glycosyltransferase RgtA/B/C/D-like domain-containing protein</fullName>
    </recommendedName>
</protein>
<evidence type="ECO:0000256" key="1">
    <source>
        <dbReference type="SAM" id="Phobius"/>
    </source>
</evidence>
<feature type="transmembrane region" description="Helical" evidence="1">
    <location>
        <begin position="7"/>
        <end position="28"/>
    </location>
</feature>
<feature type="transmembrane region" description="Helical" evidence="1">
    <location>
        <begin position="137"/>
        <end position="155"/>
    </location>
</feature>